<sequence length="287" mass="32230">MRCLHAVFAGCLGGAVARACWCRNRRTSSSRLFFPALILVVLGWLLARGQCIPKKVARVRQLCGRQCRRRPVVVLHRICRGTCWAGCRHLQLRLPFGELLRRLLRGASGLGLPFRVSGGAILDRDRLRGVRARVRAWLKHGLGVERALRNQSLCLLIALCPKVLGPPLAVLFVLHVFLQLLFPKLLVHFIVCRVLGILLGFSHLVYGQRALLEPFLASPGILELALLHFFGEPVPGCLGFDLLFFNAPLLFFLLLHPESFPLCRRYLPGRLDSFVNTSYGFCALRRV</sequence>
<keyword evidence="1" id="KW-0812">Transmembrane</keyword>
<proteinExistence type="predicted"/>
<reference evidence="2" key="1">
    <citation type="submission" date="2019-12" db="EMBL/GenBank/DDBJ databases">
        <title>An insight into the sialome of adult female Ixodes ricinus ticks feeding for 6 days.</title>
        <authorList>
            <person name="Perner J."/>
            <person name="Ribeiro J.M.C."/>
        </authorList>
    </citation>
    <scope>NUCLEOTIDE SEQUENCE</scope>
    <source>
        <strain evidence="2">Semi-engorged</strain>
        <tissue evidence="2">Salivary glands</tissue>
    </source>
</reference>
<evidence type="ECO:0000256" key="1">
    <source>
        <dbReference type="SAM" id="Phobius"/>
    </source>
</evidence>
<organism evidence="2">
    <name type="scientific">Ixodes ricinus</name>
    <name type="common">Common tick</name>
    <name type="synonym">Acarus ricinus</name>
    <dbReference type="NCBI Taxonomy" id="34613"/>
    <lineage>
        <taxon>Eukaryota</taxon>
        <taxon>Metazoa</taxon>
        <taxon>Ecdysozoa</taxon>
        <taxon>Arthropoda</taxon>
        <taxon>Chelicerata</taxon>
        <taxon>Arachnida</taxon>
        <taxon>Acari</taxon>
        <taxon>Parasitiformes</taxon>
        <taxon>Ixodida</taxon>
        <taxon>Ixodoidea</taxon>
        <taxon>Ixodidae</taxon>
        <taxon>Ixodinae</taxon>
        <taxon>Ixodes</taxon>
    </lineage>
</organism>
<name>A0A6B0V7M9_IXORI</name>
<keyword evidence="1" id="KW-1133">Transmembrane helix</keyword>
<protein>
    <submittedName>
        <fullName evidence="2">Uncharacterized protein</fullName>
    </submittedName>
</protein>
<dbReference type="AlphaFoldDB" id="A0A6B0V7M9"/>
<dbReference type="EMBL" id="GIFC01015671">
    <property type="protein sequence ID" value="MXU97754.1"/>
    <property type="molecule type" value="Transcribed_RNA"/>
</dbReference>
<feature type="transmembrane region" description="Helical" evidence="1">
    <location>
        <begin position="29"/>
        <end position="47"/>
    </location>
</feature>
<feature type="transmembrane region" description="Helical" evidence="1">
    <location>
        <begin position="186"/>
        <end position="206"/>
    </location>
</feature>
<accession>A0A6B0V7M9</accession>
<keyword evidence="1" id="KW-0472">Membrane</keyword>
<evidence type="ECO:0000313" key="2">
    <source>
        <dbReference type="EMBL" id="MXU97754.1"/>
    </source>
</evidence>
<feature type="transmembrane region" description="Helical" evidence="1">
    <location>
        <begin position="236"/>
        <end position="255"/>
    </location>
</feature>
<feature type="transmembrane region" description="Helical" evidence="1">
    <location>
        <begin position="153"/>
        <end position="174"/>
    </location>
</feature>